<comment type="caution">
    <text evidence="19">The sequence shown here is derived from an EMBL/GenBank/DDBJ whole genome shotgun (WGS) entry which is preliminary data.</text>
</comment>
<dbReference type="InterPro" id="IPR018517">
    <property type="entry name" value="tRNA_hU_synthase_CS"/>
</dbReference>
<evidence type="ECO:0000256" key="7">
    <source>
        <dbReference type="ARBA" id="ARBA00023002"/>
    </source>
</evidence>
<comment type="catalytic activity">
    <reaction evidence="11">
        <text>5,6-dihydrouridine(17) in tRNA + NAD(+) = uridine(17) in tRNA + NADH + H(+)</text>
        <dbReference type="Rhea" id="RHEA:53372"/>
        <dbReference type="Rhea" id="RHEA-COMP:13541"/>
        <dbReference type="Rhea" id="RHEA-COMP:13542"/>
        <dbReference type="ChEBI" id="CHEBI:15378"/>
        <dbReference type="ChEBI" id="CHEBI:57540"/>
        <dbReference type="ChEBI" id="CHEBI:57945"/>
        <dbReference type="ChEBI" id="CHEBI:65315"/>
        <dbReference type="ChEBI" id="CHEBI:74443"/>
        <dbReference type="EC" id="1.3.1.88"/>
    </reaction>
    <physiologicalReaction direction="right-to-left" evidence="11">
        <dbReference type="Rhea" id="RHEA:53374"/>
    </physiologicalReaction>
</comment>
<evidence type="ECO:0000256" key="16">
    <source>
        <dbReference type="ARBA" id="ARBA00049467"/>
    </source>
</evidence>
<keyword evidence="3" id="KW-0288">FMN</keyword>
<evidence type="ECO:0000256" key="15">
    <source>
        <dbReference type="ARBA" id="ARBA00049447"/>
    </source>
</evidence>
<dbReference type="EC" id="1.3.1.88" evidence="10"/>
<dbReference type="InterPro" id="IPR013785">
    <property type="entry name" value="Aldolase_TIM"/>
</dbReference>
<evidence type="ECO:0000256" key="12">
    <source>
        <dbReference type="ARBA" id="ARBA00047652"/>
    </source>
</evidence>
<feature type="compositionally biased region" description="Polar residues" evidence="17">
    <location>
        <begin position="436"/>
        <end position="446"/>
    </location>
</feature>
<comment type="catalytic activity">
    <reaction evidence="15">
        <text>a 5,6-dihydrouridine in mRNA + NADP(+) = a uridine in mRNA + NADPH + H(+)</text>
        <dbReference type="Rhea" id="RHEA:69855"/>
        <dbReference type="Rhea" id="RHEA-COMP:14658"/>
        <dbReference type="Rhea" id="RHEA-COMP:17789"/>
        <dbReference type="ChEBI" id="CHEBI:15378"/>
        <dbReference type="ChEBI" id="CHEBI:57783"/>
        <dbReference type="ChEBI" id="CHEBI:58349"/>
        <dbReference type="ChEBI" id="CHEBI:65315"/>
        <dbReference type="ChEBI" id="CHEBI:74443"/>
    </reaction>
    <physiologicalReaction direction="right-to-left" evidence="15">
        <dbReference type="Rhea" id="RHEA:69857"/>
    </physiologicalReaction>
</comment>
<evidence type="ECO:0000256" key="9">
    <source>
        <dbReference type="ARBA" id="ARBA00038313"/>
    </source>
</evidence>
<dbReference type="InterPro" id="IPR035587">
    <property type="entry name" value="DUS-like_FMN-bd"/>
</dbReference>
<feature type="domain" description="DUS-like FMN-binding" evidence="18">
    <location>
        <begin position="28"/>
        <end position="272"/>
    </location>
</feature>
<keyword evidence="4" id="KW-0507">mRNA processing</keyword>
<dbReference type="PANTHER" id="PTHR11082">
    <property type="entry name" value="TRNA-DIHYDROURIDINE SYNTHASE"/>
    <property type="match status" value="1"/>
</dbReference>
<evidence type="ECO:0000256" key="5">
    <source>
        <dbReference type="ARBA" id="ARBA00022694"/>
    </source>
</evidence>
<name>A0AAW0G4P5_9APHY</name>
<dbReference type="GO" id="GO:0050660">
    <property type="term" value="F:flavin adenine dinucleotide binding"/>
    <property type="evidence" value="ECO:0007669"/>
    <property type="project" value="InterPro"/>
</dbReference>
<dbReference type="GO" id="GO:0006397">
    <property type="term" value="P:mRNA processing"/>
    <property type="evidence" value="ECO:0007669"/>
    <property type="project" value="UniProtKB-KW"/>
</dbReference>
<feature type="region of interest" description="Disordered" evidence="17">
    <location>
        <begin position="412"/>
        <end position="458"/>
    </location>
</feature>
<keyword evidence="6" id="KW-0521">NADP</keyword>
<evidence type="ECO:0000256" key="1">
    <source>
        <dbReference type="ARBA" id="ARBA00001917"/>
    </source>
</evidence>
<keyword evidence="20" id="KW-1185">Reference proteome</keyword>
<comment type="cofactor">
    <cofactor evidence="1">
        <name>FMN</name>
        <dbReference type="ChEBI" id="CHEBI:58210"/>
    </cofactor>
</comment>
<evidence type="ECO:0000256" key="6">
    <source>
        <dbReference type="ARBA" id="ARBA00022857"/>
    </source>
</evidence>
<sequence>MPGLNAQPRKLEGYEFYEKILGKPKYIVAPMVDQSELAWRRISRRYGGQLVYTPMINAKLFAEQNRKAFREIQFNVTEGEEGGSEDRPLIVQFCSNDPDHLLTSAKVVEPYCDAVDINLGCPQDIARRGHYGSYLQDEWELIYNLINTLHKNLSIPVTAKFRVFPTVEKTVEYAKMLESAGAQILTCHGRTRDQRGHNTGLADWEKIRAVKQAVSVPVFANGNILFYSDIERCLEATGADAVMSAEGNLYNPAIFSSSLTPMPPPILPPSDPEPPEPRHWNIATDTGLHPAHTTLALEYLAIVKSLKTPTSNGAIKAHLFKLFRPALSRETDLRDRLGKMRVDKGKERECVDKWEEVTRELDTRMRRDAMSVNDKSVEELITIDPATGLKILPHWVAQPYFRPLPFRLGEPQGLNKTNETHASTSIEITTEDEPVSSASKRTTSEGSPELTDADSKNT</sequence>
<keyword evidence="7" id="KW-0560">Oxidoreductase</keyword>
<dbReference type="SUPFAM" id="SSF51395">
    <property type="entry name" value="FMN-linked oxidoreductases"/>
    <property type="match status" value="1"/>
</dbReference>
<keyword evidence="2" id="KW-0285">Flavoprotein</keyword>
<evidence type="ECO:0000256" key="3">
    <source>
        <dbReference type="ARBA" id="ARBA00022643"/>
    </source>
</evidence>
<feature type="compositionally biased region" description="Polar residues" evidence="17">
    <location>
        <begin position="414"/>
        <end position="428"/>
    </location>
</feature>
<reference evidence="19 20" key="1">
    <citation type="submission" date="2022-09" db="EMBL/GenBank/DDBJ databases">
        <authorList>
            <person name="Palmer J.M."/>
        </authorList>
    </citation>
    <scope>NUCLEOTIDE SEQUENCE [LARGE SCALE GENOMIC DNA]</scope>
    <source>
        <strain evidence="19 20">DSM 7382</strain>
    </source>
</reference>
<dbReference type="GO" id="GO:0017150">
    <property type="term" value="F:tRNA dihydrouridine synthase activity"/>
    <property type="evidence" value="ECO:0007669"/>
    <property type="project" value="InterPro"/>
</dbReference>
<evidence type="ECO:0000313" key="19">
    <source>
        <dbReference type="EMBL" id="KAK7686492.1"/>
    </source>
</evidence>
<dbReference type="EMBL" id="JASBNA010000016">
    <property type="protein sequence ID" value="KAK7686492.1"/>
    <property type="molecule type" value="Genomic_DNA"/>
</dbReference>
<evidence type="ECO:0000256" key="8">
    <source>
        <dbReference type="ARBA" id="ARBA00023027"/>
    </source>
</evidence>
<comment type="catalytic activity">
    <reaction evidence="16">
        <text>5,6-dihydrouridine(17) in tRNA + NADP(+) = uridine(17) in tRNA + NADPH + H(+)</text>
        <dbReference type="Rhea" id="RHEA:53368"/>
        <dbReference type="Rhea" id="RHEA-COMP:13541"/>
        <dbReference type="Rhea" id="RHEA-COMP:13542"/>
        <dbReference type="ChEBI" id="CHEBI:15378"/>
        <dbReference type="ChEBI" id="CHEBI:57783"/>
        <dbReference type="ChEBI" id="CHEBI:58349"/>
        <dbReference type="ChEBI" id="CHEBI:65315"/>
        <dbReference type="ChEBI" id="CHEBI:74443"/>
        <dbReference type="EC" id="1.3.1.88"/>
    </reaction>
    <physiologicalReaction direction="right-to-left" evidence="16">
        <dbReference type="Rhea" id="RHEA:53370"/>
    </physiologicalReaction>
</comment>
<evidence type="ECO:0000256" key="2">
    <source>
        <dbReference type="ARBA" id="ARBA00022630"/>
    </source>
</evidence>
<evidence type="ECO:0000256" key="4">
    <source>
        <dbReference type="ARBA" id="ARBA00022664"/>
    </source>
</evidence>
<dbReference type="Gene3D" id="3.20.20.70">
    <property type="entry name" value="Aldolase class I"/>
    <property type="match status" value="1"/>
</dbReference>
<comment type="similarity">
    <text evidence="9">Belongs to the Dus family. Dus1 subfamily.</text>
</comment>
<keyword evidence="8" id="KW-0520">NAD</keyword>
<evidence type="ECO:0000259" key="18">
    <source>
        <dbReference type="Pfam" id="PF01207"/>
    </source>
</evidence>
<comment type="catalytic activity">
    <reaction evidence="14">
        <text>5,6-dihydrouridine(16) in tRNA + NAD(+) = uridine(16) in tRNA + NADH + H(+)</text>
        <dbReference type="Rhea" id="RHEA:53380"/>
        <dbReference type="Rhea" id="RHEA-COMP:13543"/>
        <dbReference type="Rhea" id="RHEA-COMP:13544"/>
        <dbReference type="ChEBI" id="CHEBI:15378"/>
        <dbReference type="ChEBI" id="CHEBI:57540"/>
        <dbReference type="ChEBI" id="CHEBI:57945"/>
        <dbReference type="ChEBI" id="CHEBI:65315"/>
        <dbReference type="ChEBI" id="CHEBI:74443"/>
        <dbReference type="EC" id="1.3.1.88"/>
    </reaction>
    <physiologicalReaction direction="right-to-left" evidence="14">
        <dbReference type="Rhea" id="RHEA:53382"/>
    </physiologicalReaction>
</comment>
<evidence type="ECO:0000256" key="14">
    <source>
        <dbReference type="ARBA" id="ARBA00048934"/>
    </source>
</evidence>
<keyword evidence="5" id="KW-0819">tRNA processing</keyword>
<organism evidence="19 20">
    <name type="scientific">Cerrena zonata</name>
    <dbReference type="NCBI Taxonomy" id="2478898"/>
    <lineage>
        <taxon>Eukaryota</taxon>
        <taxon>Fungi</taxon>
        <taxon>Dikarya</taxon>
        <taxon>Basidiomycota</taxon>
        <taxon>Agaricomycotina</taxon>
        <taxon>Agaricomycetes</taxon>
        <taxon>Polyporales</taxon>
        <taxon>Cerrenaceae</taxon>
        <taxon>Cerrena</taxon>
    </lineage>
</organism>
<comment type="catalytic activity">
    <reaction evidence="13">
        <text>a 5,6-dihydrouridine in mRNA + NAD(+) = a uridine in mRNA + NADH + H(+)</text>
        <dbReference type="Rhea" id="RHEA:69851"/>
        <dbReference type="Rhea" id="RHEA-COMP:14658"/>
        <dbReference type="Rhea" id="RHEA-COMP:17789"/>
        <dbReference type="ChEBI" id="CHEBI:15378"/>
        <dbReference type="ChEBI" id="CHEBI:57540"/>
        <dbReference type="ChEBI" id="CHEBI:57945"/>
        <dbReference type="ChEBI" id="CHEBI:65315"/>
        <dbReference type="ChEBI" id="CHEBI:74443"/>
    </reaction>
    <physiologicalReaction direction="right-to-left" evidence="13">
        <dbReference type="Rhea" id="RHEA:69853"/>
    </physiologicalReaction>
</comment>
<proteinExistence type="inferred from homology"/>
<dbReference type="PANTHER" id="PTHR11082:SF5">
    <property type="entry name" value="TRNA-DIHYDROURIDINE(16_17) SYNTHASE [NAD(P)(+)]-LIKE"/>
    <property type="match status" value="1"/>
</dbReference>
<evidence type="ECO:0000313" key="20">
    <source>
        <dbReference type="Proteomes" id="UP001385951"/>
    </source>
</evidence>
<evidence type="ECO:0000256" key="13">
    <source>
        <dbReference type="ARBA" id="ARBA00048342"/>
    </source>
</evidence>
<evidence type="ECO:0000256" key="17">
    <source>
        <dbReference type="SAM" id="MobiDB-lite"/>
    </source>
</evidence>
<dbReference type="AlphaFoldDB" id="A0AAW0G4P5"/>
<dbReference type="CDD" id="cd02801">
    <property type="entry name" value="DUS_like_FMN"/>
    <property type="match status" value="1"/>
</dbReference>
<evidence type="ECO:0000256" key="11">
    <source>
        <dbReference type="ARBA" id="ARBA00047287"/>
    </source>
</evidence>
<evidence type="ECO:0000256" key="10">
    <source>
        <dbReference type="ARBA" id="ARBA00038890"/>
    </source>
</evidence>
<accession>A0AAW0G4P5</accession>
<dbReference type="PROSITE" id="PS01136">
    <property type="entry name" value="UPF0034"/>
    <property type="match status" value="1"/>
</dbReference>
<gene>
    <name evidence="19" type="ORF">QCA50_010090</name>
</gene>
<comment type="catalytic activity">
    <reaction evidence="12">
        <text>5,6-dihydrouridine(16) in tRNA + NADP(+) = uridine(16) in tRNA + NADPH + H(+)</text>
        <dbReference type="Rhea" id="RHEA:53376"/>
        <dbReference type="Rhea" id="RHEA-COMP:13543"/>
        <dbReference type="Rhea" id="RHEA-COMP:13544"/>
        <dbReference type="ChEBI" id="CHEBI:15378"/>
        <dbReference type="ChEBI" id="CHEBI:57783"/>
        <dbReference type="ChEBI" id="CHEBI:58349"/>
        <dbReference type="ChEBI" id="CHEBI:65315"/>
        <dbReference type="ChEBI" id="CHEBI:74443"/>
        <dbReference type="EC" id="1.3.1.88"/>
    </reaction>
    <physiologicalReaction direction="right-to-left" evidence="12">
        <dbReference type="Rhea" id="RHEA:53378"/>
    </physiologicalReaction>
</comment>
<protein>
    <recommendedName>
        <fullName evidence="10">tRNA-dihydrouridine(16/17) synthase [NAD(P)(+)]</fullName>
        <ecNumber evidence="10">1.3.1.88</ecNumber>
    </recommendedName>
</protein>
<dbReference type="Pfam" id="PF01207">
    <property type="entry name" value="Dus"/>
    <property type="match status" value="1"/>
</dbReference>
<dbReference type="Proteomes" id="UP001385951">
    <property type="component" value="Unassembled WGS sequence"/>
</dbReference>